<dbReference type="Pfam" id="PF10117">
    <property type="entry name" value="McrBC"/>
    <property type="match status" value="1"/>
</dbReference>
<gene>
    <name evidence="1" type="ORF">CYL18_14395</name>
</gene>
<keyword evidence="1" id="KW-0378">Hydrolase</keyword>
<dbReference type="InterPro" id="IPR014407">
    <property type="entry name" value="McrC_bac"/>
</dbReference>
<dbReference type="OrthoDB" id="9786961at2"/>
<evidence type="ECO:0000313" key="2">
    <source>
        <dbReference type="Proteomes" id="UP000239663"/>
    </source>
</evidence>
<keyword evidence="1" id="KW-0255">Endonuclease</keyword>
<proteinExistence type="predicted"/>
<dbReference type="NCBIfam" id="NF007277">
    <property type="entry name" value="PRK09736.1"/>
    <property type="match status" value="1"/>
</dbReference>
<comment type="caution">
    <text evidence="1">The sequence shown here is derived from an EMBL/GenBank/DDBJ whole genome shotgun (WGS) entry which is preliminary data.</text>
</comment>
<dbReference type="Proteomes" id="UP000239663">
    <property type="component" value="Unassembled WGS sequence"/>
</dbReference>
<dbReference type="EMBL" id="PKOZ01000010">
    <property type="protein sequence ID" value="PQD94402.1"/>
    <property type="molecule type" value="Genomic_DNA"/>
</dbReference>
<dbReference type="PANTHER" id="PTHR38733:SF1">
    <property type="entry name" value="TYPE IV METHYL-DIRECTED RESTRICTION ENZYME ECOKMCRBC"/>
    <property type="match status" value="1"/>
</dbReference>
<keyword evidence="2" id="KW-1185">Reference proteome</keyword>
<dbReference type="GO" id="GO:0004519">
    <property type="term" value="F:endonuclease activity"/>
    <property type="evidence" value="ECO:0007669"/>
    <property type="project" value="UniProtKB-KW"/>
</dbReference>
<dbReference type="PIRSF" id="PIRSF003109">
    <property type="entry name" value="McrC"/>
    <property type="match status" value="1"/>
</dbReference>
<reference evidence="1 2" key="1">
    <citation type="submission" date="2017-12" db="EMBL/GenBank/DDBJ databases">
        <title>Taxonomic description and draft genome of Pradoshia cofamensis Gen. nov., sp. nov., a thermotolerant bacillale isolated from anterior gut of earthworm Eisenia fetida.</title>
        <authorList>
            <person name="Saha T."/>
            <person name="Chakraborty R."/>
        </authorList>
    </citation>
    <scope>NUCLEOTIDE SEQUENCE [LARGE SCALE GENOMIC DNA]</scope>
    <source>
        <strain evidence="1 2">EAG3</strain>
    </source>
</reference>
<protein>
    <submittedName>
        <fullName evidence="1">5-methylcytosine-specific restriction endonuclease system specificity protein McrC</fullName>
    </submittedName>
</protein>
<dbReference type="PANTHER" id="PTHR38733">
    <property type="entry name" value="PROTEIN MCRC"/>
    <property type="match status" value="1"/>
</dbReference>
<keyword evidence="1" id="KW-0540">Nuclease</keyword>
<dbReference type="InterPro" id="IPR019292">
    <property type="entry name" value="McrC"/>
</dbReference>
<dbReference type="RefSeq" id="WP_104850233.1">
    <property type="nucleotide sequence ID" value="NZ_PKOZ01000010.1"/>
</dbReference>
<dbReference type="AlphaFoldDB" id="A0A2S7MX66"/>
<name>A0A2S7MX66_9BACI</name>
<evidence type="ECO:0000313" key="1">
    <source>
        <dbReference type="EMBL" id="PQD94402.1"/>
    </source>
</evidence>
<organism evidence="1 2">
    <name type="scientific">Pradoshia eiseniae</name>
    <dbReference type="NCBI Taxonomy" id="2064768"/>
    <lineage>
        <taxon>Bacteria</taxon>
        <taxon>Bacillati</taxon>
        <taxon>Bacillota</taxon>
        <taxon>Bacilli</taxon>
        <taxon>Bacillales</taxon>
        <taxon>Bacillaceae</taxon>
        <taxon>Pradoshia</taxon>
    </lineage>
</organism>
<accession>A0A2S7MX66</accession>
<dbReference type="GO" id="GO:0009307">
    <property type="term" value="P:DNA restriction-modification system"/>
    <property type="evidence" value="ECO:0007669"/>
    <property type="project" value="InterPro"/>
</dbReference>
<sequence>MIKDKSIYIQNIYYMLSYAYQCLQQKQYEQIKTEPFDNIQDLFAAILAIGIAGQVKQGLHREYVDKEETLSSLRGKIDMSSSIKLKLQRKAQLACQFDELSENIELNRILKTTSMLLIRSNEVKRENKLKLKKVLIYFGHVDEIEPSFIRWDQLRYHRNNQSYRMLMNICFLVLDGLLLTTEKGDQKLATFLDNQKMSRLFEKFVLEYYRKHYPELRARPSQISWEVDDDIREFLPAMQTDIMLTYGEKTLIIDTKYYGQTMQTIAQFDSHTLRSNNLYQIYTYVKNKDRHHTGNVGGLLLYAKTDEDITLNHDYRMGGNKISVRALDLNRSFGEIATQLDEIVTRWIFEN</sequence>